<feature type="transmembrane region" description="Helical" evidence="12">
    <location>
        <begin position="168"/>
        <end position="190"/>
    </location>
</feature>
<dbReference type="InParanoid" id="B7GD14"/>
<feature type="region of interest" description="Disordered" evidence="11">
    <location>
        <begin position="1"/>
        <end position="102"/>
    </location>
</feature>
<dbReference type="InterPro" id="IPR002048">
    <property type="entry name" value="EF_hand_dom"/>
</dbReference>
<dbReference type="PANTHER" id="PTHR11537">
    <property type="entry name" value="VOLTAGE-GATED POTASSIUM CHANNEL"/>
    <property type="match status" value="1"/>
</dbReference>
<feature type="compositionally biased region" description="Basic residues" evidence="11">
    <location>
        <begin position="370"/>
        <end position="380"/>
    </location>
</feature>
<evidence type="ECO:0000313" key="14">
    <source>
        <dbReference type="EMBL" id="EEC43500.1"/>
    </source>
</evidence>
<sequence>MLATATSNQNTYGSLAVDLDRNDEEDDDQEQATTRPLLPPPLPRHRRREMAMRRQGQQSSVLDKLFSDGKKTQSKRSVRNRMNQGPALPPASSTIFSNSKASQDDTVLPDRRKHQQHRHSFVYTLLNPHSKRIQAVAYKRFISVVILVDLLFFITSTDEHIMAKHKDFFHFSEGVSSTIFLIEYFCRLVIITESKRYKAAGPLFGRLQYLRSWPALIDLFATLPFFLEYPTGWNLPTLTYLRFFRLFRILKTEGYIRAMDAIYRVVYYNSEILYVAALLCIFLILVTAVLLYYLRPANKEDAEDFGSIAATFYMSTLMLTGQGGPSGELPWYTKSIVLLTSVFSVAMFAIPASMLTWGFEAEAERMAKQAHKRLLQRRSTHGSSTTSTDDYESESPDDDSTDEEYFRIIAGADEEGDGENDTPWMKEMRERFIKADGNMDGTLTLKEFFQLQASMGEDPHDITSSQTALVNASMMSRMEALESTVAANALKLDQILAVLSDSTKGRR</sequence>
<dbReference type="Gene3D" id="1.10.287.70">
    <property type="match status" value="1"/>
</dbReference>
<evidence type="ECO:0000256" key="7">
    <source>
        <dbReference type="ARBA" id="ARBA00022989"/>
    </source>
</evidence>
<accession>B7GD14</accession>
<evidence type="ECO:0000259" key="13">
    <source>
        <dbReference type="PROSITE" id="PS50222"/>
    </source>
</evidence>
<dbReference type="PROSITE" id="PS50222">
    <property type="entry name" value="EF_HAND_2"/>
    <property type="match status" value="1"/>
</dbReference>
<feature type="compositionally biased region" description="Acidic residues" evidence="11">
    <location>
        <begin position="389"/>
        <end position="402"/>
    </location>
</feature>
<reference evidence="14 15" key="1">
    <citation type="journal article" date="2008" name="Nature">
        <title>The Phaeodactylum genome reveals the evolutionary history of diatom genomes.</title>
        <authorList>
            <person name="Bowler C."/>
            <person name="Allen A.E."/>
            <person name="Badger J.H."/>
            <person name="Grimwood J."/>
            <person name="Jabbari K."/>
            <person name="Kuo A."/>
            <person name="Maheswari U."/>
            <person name="Martens C."/>
            <person name="Maumus F."/>
            <person name="Otillar R.P."/>
            <person name="Rayko E."/>
            <person name="Salamov A."/>
            <person name="Vandepoele K."/>
            <person name="Beszteri B."/>
            <person name="Gruber A."/>
            <person name="Heijde M."/>
            <person name="Katinka M."/>
            <person name="Mock T."/>
            <person name="Valentin K."/>
            <person name="Verret F."/>
            <person name="Berges J.A."/>
            <person name="Brownlee C."/>
            <person name="Cadoret J.P."/>
            <person name="Chiovitti A."/>
            <person name="Choi C.J."/>
            <person name="Coesel S."/>
            <person name="De Martino A."/>
            <person name="Detter J.C."/>
            <person name="Durkin C."/>
            <person name="Falciatore A."/>
            <person name="Fournet J."/>
            <person name="Haruta M."/>
            <person name="Huysman M.J."/>
            <person name="Jenkins B.D."/>
            <person name="Jiroutova K."/>
            <person name="Jorgensen R.E."/>
            <person name="Joubert Y."/>
            <person name="Kaplan A."/>
            <person name="Kroger N."/>
            <person name="Kroth P.G."/>
            <person name="La Roche J."/>
            <person name="Lindquist E."/>
            <person name="Lommer M."/>
            <person name="Martin-Jezequel V."/>
            <person name="Lopez P.J."/>
            <person name="Lucas S."/>
            <person name="Mangogna M."/>
            <person name="McGinnis K."/>
            <person name="Medlin L.K."/>
            <person name="Montsant A."/>
            <person name="Oudot-Le Secq M.P."/>
            <person name="Napoli C."/>
            <person name="Obornik M."/>
            <person name="Parker M.S."/>
            <person name="Petit J.L."/>
            <person name="Porcel B.M."/>
            <person name="Poulsen N."/>
            <person name="Robison M."/>
            <person name="Rychlewski L."/>
            <person name="Rynearson T.A."/>
            <person name="Schmutz J."/>
            <person name="Shapiro H."/>
            <person name="Siaut M."/>
            <person name="Stanley M."/>
            <person name="Sussman M.R."/>
            <person name="Taylor A.R."/>
            <person name="Vardi A."/>
            <person name="von Dassow P."/>
            <person name="Vyverman W."/>
            <person name="Willis A."/>
            <person name="Wyrwicz L.S."/>
            <person name="Rokhsar D.S."/>
            <person name="Weissenbach J."/>
            <person name="Armbrust E.V."/>
            <person name="Green B.R."/>
            <person name="Van de Peer Y."/>
            <person name="Grigoriev I.V."/>
        </authorList>
    </citation>
    <scope>NUCLEOTIDE SEQUENCE [LARGE SCALE GENOMIC DNA]</scope>
    <source>
        <strain evidence="14 15">CCAP 1055/1</strain>
    </source>
</reference>
<organism evidence="14 15">
    <name type="scientific">Phaeodactylum tricornutum (strain CCAP 1055/1)</name>
    <dbReference type="NCBI Taxonomy" id="556484"/>
    <lineage>
        <taxon>Eukaryota</taxon>
        <taxon>Sar</taxon>
        <taxon>Stramenopiles</taxon>
        <taxon>Ochrophyta</taxon>
        <taxon>Bacillariophyta</taxon>
        <taxon>Bacillariophyceae</taxon>
        <taxon>Bacillariophycidae</taxon>
        <taxon>Naviculales</taxon>
        <taxon>Phaeodactylaceae</taxon>
        <taxon>Phaeodactylum</taxon>
    </lineage>
</organism>
<keyword evidence="6" id="KW-0630">Potassium</keyword>
<keyword evidence="8" id="KW-0406">Ion transport</keyword>
<dbReference type="PaxDb" id="2850-Phatr50123"/>
<dbReference type="GeneID" id="7198833"/>
<dbReference type="KEGG" id="pti:PHATRDRAFT_50123"/>
<dbReference type="PANTHER" id="PTHR11537:SF254">
    <property type="entry name" value="POTASSIUM VOLTAGE-GATED CHANNEL PROTEIN SHAB"/>
    <property type="match status" value="1"/>
</dbReference>
<proteinExistence type="predicted"/>
<evidence type="ECO:0000256" key="8">
    <source>
        <dbReference type="ARBA" id="ARBA00023065"/>
    </source>
</evidence>
<keyword evidence="4 12" id="KW-0812">Transmembrane</keyword>
<dbReference type="OMA" id="LPWYTKS"/>
<dbReference type="GO" id="GO:0005509">
    <property type="term" value="F:calcium ion binding"/>
    <property type="evidence" value="ECO:0007669"/>
    <property type="project" value="InterPro"/>
</dbReference>
<feature type="compositionally biased region" description="Acidic residues" evidence="11">
    <location>
        <begin position="21"/>
        <end position="30"/>
    </location>
</feature>
<keyword evidence="15" id="KW-1185">Reference proteome</keyword>
<dbReference type="GO" id="GO:0008076">
    <property type="term" value="C:voltage-gated potassium channel complex"/>
    <property type="evidence" value="ECO:0007669"/>
    <property type="project" value="InterPro"/>
</dbReference>
<keyword evidence="10" id="KW-0407">Ion channel</keyword>
<feature type="transmembrane region" description="Helical" evidence="12">
    <location>
        <begin position="272"/>
        <end position="293"/>
    </location>
</feature>
<feature type="transmembrane region" description="Helical" evidence="12">
    <location>
        <begin position="336"/>
        <end position="359"/>
    </location>
</feature>
<evidence type="ECO:0000256" key="5">
    <source>
        <dbReference type="ARBA" id="ARBA00022826"/>
    </source>
</evidence>
<dbReference type="eggNOG" id="KOG1419">
    <property type="taxonomic scope" value="Eukaryota"/>
</dbReference>
<evidence type="ECO:0000256" key="6">
    <source>
        <dbReference type="ARBA" id="ARBA00022958"/>
    </source>
</evidence>
<keyword evidence="9 12" id="KW-0472">Membrane</keyword>
<dbReference type="GO" id="GO:0001508">
    <property type="term" value="P:action potential"/>
    <property type="evidence" value="ECO:0007669"/>
    <property type="project" value="TreeGrafter"/>
</dbReference>
<name>B7GD14_PHATC</name>
<evidence type="ECO:0000256" key="4">
    <source>
        <dbReference type="ARBA" id="ARBA00022692"/>
    </source>
</evidence>
<dbReference type="AlphaFoldDB" id="B7GD14"/>
<keyword evidence="7 12" id="KW-1133">Transmembrane helix</keyword>
<evidence type="ECO:0000313" key="15">
    <source>
        <dbReference type="Proteomes" id="UP000000759"/>
    </source>
</evidence>
<dbReference type="Proteomes" id="UP000000759">
    <property type="component" value="Chromosome 27"/>
</dbReference>
<comment type="subcellular location">
    <subcellularLocation>
        <location evidence="1">Membrane</location>
        <topology evidence="1">Multi-pass membrane protein</topology>
    </subcellularLocation>
</comment>
<feature type="compositionally biased region" description="Polar residues" evidence="11">
    <location>
        <begin position="91"/>
        <end position="102"/>
    </location>
</feature>
<keyword evidence="5" id="KW-0631">Potassium channel</keyword>
<reference evidence="15" key="2">
    <citation type="submission" date="2008-08" db="EMBL/GenBank/DDBJ databases">
        <authorList>
            <consortium name="Diatom Consortium"/>
            <person name="Grigoriev I."/>
            <person name="Grimwood J."/>
            <person name="Kuo A."/>
            <person name="Otillar R.P."/>
            <person name="Salamov A."/>
            <person name="Detter J.C."/>
            <person name="Lindquist E."/>
            <person name="Shapiro H."/>
            <person name="Lucas S."/>
            <person name="Glavina del Rio T."/>
            <person name="Pitluck S."/>
            <person name="Rokhsar D."/>
            <person name="Bowler C."/>
        </authorList>
    </citation>
    <scope>GENOME REANNOTATION</scope>
    <source>
        <strain evidence="15">CCAP 1055/1</strain>
    </source>
</reference>
<dbReference type="RefSeq" id="XP_002185053.1">
    <property type="nucleotide sequence ID" value="XM_002185017.1"/>
</dbReference>
<evidence type="ECO:0000256" key="9">
    <source>
        <dbReference type="ARBA" id="ARBA00023136"/>
    </source>
</evidence>
<feature type="region of interest" description="Disordered" evidence="11">
    <location>
        <begin position="370"/>
        <end position="402"/>
    </location>
</feature>
<feature type="compositionally biased region" description="Polar residues" evidence="11">
    <location>
        <begin position="1"/>
        <end position="13"/>
    </location>
</feature>
<dbReference type="Pfam" id="PF00520">
    <property type="entry name" value="Ion_trans"/>
    <property type="match status" value="1"/>
</dbReference>
<feature type="transmembrane region" description="Helical" evidence="12">
    <location>
        <begin position="137"/>
        <end position="156"/>
    </location>
</feature>
<dbReference type="EMBL" id="CM000629">
    <property type="protein sequence ID" value="EEC43500.1"/>
    <property type="molecule type" value="Genomic_DNA"/>
</dbReference>
<keyword evidence="3" id="KW-0633">Potassium transport</keyword>
<evidence type="ECO:0000256" key="12">
    <source>
        <dbReference type="SAM" id="Phobius"/>
    </source>
</evidence>
<dbReference type="SUPFAM" id="SSF81324">
    <property type="entry name" value="Voltage-gated potassium channels"/>
    <property type="match status" value="1"/>
</dbReference>
<protein>
    <recommendedName>
        <fullName evidence="13">EF-hand domain-containing protein</fullName>
    </recommendedName>
</protein>
<dbReference type="GO" id="GO:0005249">
    <property type="term" value="F:voltage-gated potassium channel activity"/>
    <property type="evidence" value="ECO:0007669"/>
    <property type="project" value="InterPro"/>
</dbReference>
<dbReference type="InterPro" id="IPR028325">
    <property type="entry name" value="VG_K_chnl"/>
</dbReference>
<dbReference type="OrthoDB" id="43502at2759"/>
<gene>
    <name evidence="14" type="ORF">PHATRDRAFT_50123</name>
</gene>
<feature type="domain" description="EF-hand" evidence="13">
    <location>
        <begin position="423"/>
        <end position="458"/>
    </location>
</feature>
<evidence type="ECO:0000256" key="2">
    <source>
        <dbReference type="ARBA" id="ARBA00022448"/>
    </source>
</evidence>
<dbReference type="HOGENOM" id="CLU_538036_0_0_1"/>
<dbReference type="PROSITE" id="PS00018">
    <property type="entry name" value="EF_HAND_1"/>
    <property type="match status" value="1"/>
</dbReference>
<dbReference type="InterPro" id="IPR005821">
    <property type="entry name" value="Ion_trans_dom"/>
</dbReference>
<evidence type="ECO:0000256" key="1">
    <source>
        <dbReference type="ARBA" id="ARBA00004141"/>
    </source>
</evidence>
<dbReference type="InterPro" id="IPR018247">
    <property type="entry name" value="EF_Hand_1_Ca_BS"/>
</dbReference>
<evidence type="ECO:0000256" key="3">
    <source>
        <dbReference type="ARBA" id="ARBA00022538"/>
    </source>
</evidence>
<evidence type="ECO:0000256" key="10">
    <source>
        <dbReference type="ARBA" id="ARBA00023303"/>
    </source>
</evidence>
<evidence type="ECO:0000256" key="11">
    <source>
        <dbReference type="SAM" id="MobiDB-lite"/>
    </source>
</evidence>
<dbReference type="STRING" id="556484.B7GD14"/>
<keyword evidence="2" id="KW-0813">Transport</keyword>